<evidence type="ECO:0008006" key="12">
    <source>
        <dbReference type="Google" id="ProtNLM"/>
    </source>
</evidence>
<feature type="region of interest" description="Disordered" evidence="8">
    <location>
        <begin position="49"/>
        <end position="78"/>
    </location>
</feature>
<evidence type="ECO:0000256" key="1">
    <source>
        <dbReference type="ARBA" id="ARBA00004651"/>
    </source>
</evidence>
<evidence type="ECO:0000313" key="10">
    <source>
        <dbReference type="EMBL" id="MFL0252618.1"/>
    </source>
</evidence>
<feature type="transmembrane region" description="Helical" evidence="9">
    <location>
        <begin position="153"/>
        <end position="173"/>
    </location>
</feature>
<evidence type="ECO:0000256" key="8">
    <source>
        <dbReference type="SAM" id="MobiDB-lite"/>
    </source>
</evidence>
<dbReference type="EMBL" id="JBJIAA010000019">
    <property type="protein sequence ID" value="MFL0252618.1"/>
    <property type="molecule type" value="Genomic_DNA"/>
</dbReference>
<gene>
    <name evidence="10" type="ORF">ACJDT4_19575</name>
</gene>
<comment type="caution">
    <text evidence="10">The sequence shown here is derived from an EMBL/GenBank/DDBJ whole genome shotgun (WGS) entry which is preliminary data.</text>
</comment>
<feature type="transmembrane region" description="Helical" evidence="9">
    <location>
        <begin position="346"/>
        <end position="370"/>
    </location>
</feature>
<evidence type="ECO:0000256" key="9">
    <source>
        <dbReference type="SAM" id="Phobius"/>
    </source>
</evidence>
<feature type="transmembrane region" description="Helical" evidence="9">
    <location>
        <begin position="511"/>
        <end position="530"/>
    </location>
</feature>
<keyword evidence="3" id="KW-0328">Glycosyltransferase</keyword>
<proteinExistence type="predicted"/>
<keyword evidence="7 9" id="KW-0472">Membrane</keyword>
<dbReference type="InterPro" id="IPR050297">
    <property type="entry name" value="LipidA_mod_glycosyltrf_83"/>
</dbReference>
<evidence type="ECO:0000313" key="11">
    <source>
        <dbReference type="Proteomes" id="UP001623592"/>
    </source>
</evidence>
<protein>
    <recommendedName>
        <fullName evidence="12">Glycosyltransferase RgtA/B/C/D-like domain-containing protein</fullName>
    </recommendedName>
</protein>
<evidence type="ECO:0000256" key="5">
    <source>
        <dbReference type="ARBA" id="ARBA00022692"/>
    </source>
</evidence>
<dbReference type="Proteomes" id="UP001623592">
    <property type="component" value="Unassembled WGS sequence"/>
</dbReference>
<feature type="transmembrane region" description="Helical" evidence="9">
    <location>
        <begin position="410"/>
        <end position="430"/>
    </location>
</feature>
<feature type="transmembrane region" description="Helical" evidence="9">
    <location>
        <begin position="233"/>
        <end position="253"/>
    </location>
</feature>
<dbReference type="RefSeq" id="WP_406789277.1">
    <property type="nucleotide sequence ID" value="NZ_JBJIAA010000019.1"/>
</dbReference>
<evidence type="ECO:0000256" key="2">
    <source>
        <dbReference type="ARBA" id="ARBA00022475"/>
    </source>
</evidence>
<feature type="transmembrane region" description="Helical" evidence="9">
    <location>
        <begin position="259"/>
        <end position="278"/>
    </location>
</feature>
<dbReference type="PANTHER" id="PTHR33908:SF11">
    <property type="entry name" value="MEMBRANE PROTEIN"/>
    <property type="match status" value="1"/>
</dbReference>
<evidence type="ECO:0000256" key="4">
    <source>
        <dbReference type="ARBA" id="ARBA00022679"/>
    </source>
</evidence>
<evidence type="ECO:0000256" key="6">
    <source>
        <dbReference type="ARBA" id="ARBA00022989"/>
    </source>
</evidence>
<accession>A0ABW8TJ71</accession>
<name>A0ABW8TJ71_9CLOT</name>
<keyword evidence="6 9" id="KW-1133">Transmembrane helix</keyword>
<sequence>MNNYRRNMLIKVGLILVLALLMFSSGYEIYKLGTSSSANQSKVGFQGVAPGGLRSQKQNNNPPSMPNGNNKNSDTGKLPNIQINNNGQLARNFRGRQNKNGRPSSMGRGMNSTANTYSVEVIMYSIIFIICFAALFIIGIRKGIKDFEISEKFLIPVLVGIALFLRLFIAVLLPEYSSDLNLFKSWAVSAGNSLTKVYSNARNADYPPLYMYVLAVIGKIGSTSAFSSYFNLLLKLPSIFADIFTSFIIYKLAGKHLKGSMSTILAAVYLFNPAVLINSSVWGQVDSFFTMLLVLAAYMLVEKKVGISSIFFTAAVLMKPQGIIFFPVLLFELVRLKSVKKFTKAALISLGTAALIALPFALNNGITWIFKLYSSTVGEYPYASVNGFNFFSLIGKNFAKDTGTILGISYHNLGMAFILLITIFSFVIYIKGNNEKLVPALLLIQISGVFTFASSMHERYLFPAVALSILAYIYLKDKRILALIIGFTITVFSNTYYVFLQAIKGGNSIGYTPVLVVTSALNVLLFAYSVKVLIDILRNRGGVKID</sequence>
<evidence type="ECO:0000256" key="3">
    <source>
        <dbReference type="ARBA" id="ARBA00022676"/>
    </source>
</evidence>
<keyword evidence="5 9" id="KW-0812">Transmembrane</keyword>
<feature type="transmembrane region" description="Helical" evidence="9">
    <location>
        <begin position="307"/>
        <end position="334"/>
    </location>
</feature>
<dbReference type="PANTHER" id="PTHR33908">
    <property type="entry name" value="MANNOSYLTRANSFERASE YKCB-RELATED"/>
    <property type="match status" value="1"/>
</dbReference>
<feature type="transmembrane region" description="Helical" evidence="9">
    <location>
        <begin position="480"/>
        <end position="499"/>
    </location>
</feature>
<keyword evidence="11" id="KW-1185">Reference proteome</keyword>
<keyword evidence="2" id="KW-1003">Cell membrane</keyword>
<keyword evidence="4" id="KW-0808">Transferase</keyword>
<comment type="subcellular location">
    <subcellularLocation>
        <location evidence="1">Cell membrane</location>
        <topology evidence="1">Multi-pass membrane protein</topology>
    </subcellularLocation>
</comment>
<feature type="transmembrane region" description="Helical" evidence="9">
    <location>
        <begin position="121"/>
        <end position="141"/>
    </location>
</feature>
<feature type="transmembrane region" description="Helical" evidence="9">
    <location>
        <begin position="437"/>
        <end position="454"/>
    </location>
</feature>
<reference evidence="10 11" key="1">
    <citation type="submission" date="2024-11" db="EMBL/GenBank/DDBJ databases">
        <authorList>
            <person name="Heng Y.C."/>
            <person name="Lim A.C.H."/>
            <person name="Lee J.K.Y."/>
            <person name="Kittelmann S."/>
        </authorList>
    </citation>
    <scope>NUCLEOTIDE SEQUENCE [LARGE SCALE GENOMIC DNA]</scope>
    <source>
        <strain evidence="10 11">WILCCON 0114</strain>
    </source>
</reference>
<feature type="compositionally biased region" description="Low complexity" evidence="8">
    <location>
        <begin position="59"/>
        <end position="72"/>
    </location>
</feature>
<feature type="transmembrane region" description="Helical" evidence="9">
    <location>
        <begin position="460"/>
        <end position="475"/>
    </location>
</feature>
<organism evidence="10 11">
    <name type="scientific">Clostridium neuense</name>
    <dbReference type="NCBI Taxonomy" id="1728934"/>
    <lineage>
        <taxon>Bacteria</taxon>
        <taxon>Bacillati</taxon>
        <taxon>Bacillota</taxon>
        <taxon>Clostridia</taxon>
        <taxon>Eubacteriales</taxon>
        <taxon>Clostridiaceae</taxon>
        <taxon>Clostridium</taxon>
    </lineage>
</organism>
<evidence type="ECO:0000256" key="7">
    <source>
        <dbReference type="ARBA" id="ARBA00023136"/>
    </source>
</evidence>